<keyword evidence="3" id="KW-0472">Membrane</keyword>
<evidence type="ECO:0000313" key="5">
    <source>
        <dbReference type="Proteomes" id="UP000192903"/>
    </source>
</evidence>
<evidence type="ECO:0000313" key="4">
    <source>
        <dbReference type="EMBL" id="SMF66021.1"/>
    </source>
</evidence>
<dbReference type="EMBL" id="FXAF01000011">
    <property type="protein sequence ID" value="SMF66021.1"/>
    <property type="molecule type" value="Genomic_DNA"/>
</dbReference>
<sequence length="476" mass="54206">MKLAICAICKNEKPYLLEWVAFQQTIGFDRIFIYDNVSEDGTSEMLAALDRAGHIERIHWPRRPDVAPQRDAYAHFIQTRAQDFDWVLICDIDEFLVPQSGTVVDFINRATAANPNTSAIAIPWLMFGSSGHKRFSEDLVIERFTKCEPSPSPSVKTLFRPKHAYNMRTHICDLIDGEYVDNTFAIAEWSKRRPIDLADPKRGHALIHHYFTKSRDEWVRRRTMGRADRVEDQKRDVATFDRYHRQEAQDISALIRAPEVRGRISSLKTSLAEHFSDIQDGGIAILLVNGSWIIGRTVNVPQGTPIRLVINETEERRTTNDKRLAGGHLGFCINVRWLGQPIEKIRASIVGGSTAFMLTKEQFPTRSETLANVIKYMPSAEQIIFDLAIKIGSDKARFRSLRKVSFPKFPKFPEYGDFLQGVLRYETDPASFTAFLSEYKTTHREAGEDVLSKFGNPTNYIGALVSAATRRTQHAL</sequence>
<reference evidence="5" key="1">
    <citation type="submission" date="2017-04" db="EMBL/GenBank/DDBJ databases">
        <authorList>
            <person name="Varghese N."/>
            <person name="Submissions S."/>
        </authorList>
    </citation>
    <scope>NUCLEOTIDE SEQUENCE [LARGE SCALE GENOMIC DNA]</scope>
    <source>
        <strain evidence="5">B4P</strain>
    </source>
</reference>
<organism evidence="4 5">
    <name type="scientific">Xaviernesmea oryzae</name>
    <dbReference type="NCBI Taxonomy" id="464029"/>
    <lineage>
        <taxon>Bacteria</taxon>
        <taxon>Pseudomonadati</taxon>
        <taxon>Pseudomonadota</taxon>
        <taxon>Alphaproteobacteria</taxon>
        <taxon>Hyphomicrobiales</taxon>
        <taxon>Rhizobiaceae</taxon>
        <taxon>Rhizobium/Agrobacterium group</taxon>
        <taxon>Xaviernesmea</taxon>
    </lineage>
</organism>
<evidence type="ECO:0000256" key="1">
    <source>
        <dbReference type="ARBA" id="ARBA00004167"/>
    </source>
</evidence>
<dbReference type="STRING" id="464029.SAMN02982989_3433"/>
<keyword evidence="3" id="KW-1133">Transmembrane helix</keyword>
<evidence type="ECO:0000256" key="3">
    <source>
        <dbReference type="ARBA" id="ARBA00022989"/>
    </source>
</evidence>
<dbReference type="Proteomes" id="UP000192903">
    <property type="component" value="Unassembled WGS sequence"/>
</dbReference>
<dbReference type="GO" id="GO:0016757">
    <property type="term" value="F:glycosyltransferase activity"/>
    <property type="evidence" value="ECO:0007669"/>
    <property type="project" value="TreeGrafter"/>
</dbReference>
<dbReference type="PANTHER" id="PTHR21461">
    <property type="entry name" value="GLYCOSYLTRANSFERASE FAMILY 92 PROTEIN"/>
    <property type="match status" value="1"/>
</dbReference>
<proteinExistence type="predicted"/>
<keyword evidence="2" id="KW-0812">Transmembrane</keyword>
<protein>
    <submittedName>
        <fullName evidence="4">Glycosyl transferase family 2</fullName>
    </submittedName>
</protein>
<accession>A0A1X7G8X3</accession>
<dbReference type="GO" id="GO:0016020">
    <property type="term" value="C:membrane"/>
    <property type="evidence" value="ECO:0007669"/>
    <property type="project" value="UniProtKB-SubCell"/>
</dbReference>
<keyword evidence="4" id="KW-0808">Transferase</keyword>
<dbReference type="GO" id="GO:0005737">
    <property type="term" value="C:cytoplasm"/>
    <property type="evidence" value="ECO:0007669"/>
    <property type="project" value="TreeGrafter"/>
</dbReference>
<dbReference type="RefSeq" id="WP_085424134.1">
    <property type="nucleotide sequence ID" value="NZ_FXAF01000011.1"/>
</dbReference>
<dbReference type="InterPro" id="IPR029044">
    <property type="entry name" value="Nucleotide-diphossugar_trans"/>
</dbReference>
<dbReference type="SUPFAM" id="SSF53448">
    <property type="entry name" value="Nucleotide-diphospho-sugar transferases"/>
    <property type="match status" value="1"/>
</dbReference>
<dbReference type="OrthoDB" id="1997677at2"/>
<dbReference type="Pfam" id="PF13704">
    <property type="entry name" value="Glyco_tranf_2_4"/>
    <property type="match status" value="1"/>
</dbReference>
<dbReference type="PANTHER" id="PTHR21461:SF69">
    <property type="entry name" value="GLYCOSYLTRANSFERASE FAMILY 92 PROTEIN"/>
    <property type="match status" value="1"/>
</dbReference>
<dbReference type="AlphaFoldDB" id="A0A1X7G8X3"/>
<name>A0A1X7G8X3_9HYPH</name>
<gene>
    <name evidence="4" type="ORF">SAMN02982989_3433</name>
</gene>
<keyword evidence="5" id="KW-1185">Reference proteome</keyword>
<comment type="subcellular location">
    <subcellularLocation>
        <location evidence="1">Membrane</location>
        <topology evidence="1">Single-pass membrane protein</topology>
    </subcellularLocation>
</comment>
<evidence type="ECO:0000256" key="2">
    <source>
        <dbReference type="ARBA" id="ARBA00022692"/>
    </source>
</evidence>